<dbReference type="RefSeq" id="WP_207448232.1">
    <property type="nucleotide sequence ID" value="NZ_CP061091.1"/>
</dbReference>
<comment type="caution">
    <text evidence="8">The sequence shown here is derived from an EMBL/GenBank/DDBJ whole genome shotgun (WGS) entry which is preliminary data.</text>
</comment>
<keyword evidence="9" id="KW-1185">Reference proteome</keyword>
<evidence type="ECO:0000313" key="8">
    <source>
        <dbReference type="EMBL" id="MBO1075791.1"/>
    </source>
</evidence>
<dbReference type="PANTHER" id="PTHR44936:SF9">
    <property type="entry name" value="SENSOR PROTEIN CREC"/>
    <property type="match status" value="1"/>
</dbReference>
<dbReference type="InterPro" id="IPR003594">
    <property type="entry name" value="HATPase_dom"/>
</dbReference>
<proteinExistence type="predicted"/>
<evidence type="ECO:0000256" key="6">
    <source>
        <dbReference type="ARBA" id="ARBA00023012"/>
    </source>
</evidence>
<dbReference type="PROSITE" id="PS50109">
    <property type="entry name" value="HIS_KIN"/>
    <property type="match status" value="1"/>
</dbReference>
<keyword evidence="5 8" id="KW-0418">Kinase</keyword>
<dbReference type="InterPro" id="IPR036890">
    <property type="entry name" value="HATPase_C_sf"/>
</dbReference>
<evidence type="ECO:0000256" key="2">
    <source>
        <dbReference type="ARBA" id="ARBA00012438"/>
    </source>
</evidence>
<evidence type="ECO:0000256" key="4">
    <source>
        <dbReference type="ARBA" id="ARBA00022679"/>
    </source>
</evidence>
<dbReference type="EMBL" id="JACTNF010000014">
    <property type="protein sequence ID" value="MBO1075791.1"/>
    <property type="molecule type" value="Genomic_DNA"/>
</dbReference>
<keyword evidence="6" id="KW-0902">Two-component regulatory system</keyword>
<dbReference type="EC" id="2.7.13.3" evidence="2"/>
<dbReference type="InterPro" id="IPR005467">
    <property type="entry name" value="His_kinase_dom"/>
</dbReference>
<comment type="catalytic activity">
    <reaction evidence="1">
        <text>ATP + protein L-histidine = ADP + protein N-phospho-L-histidine.</text>
        <dbReference type="EC" id="2.7.13.3"/>
    </reaction>
</comment>
<evidence type="ECO:0000256" key="1">
    <source>
        <dbReference type="ARBA" id="ARBA00000085"/>
    </source>
</evidence>
<keyword evidence="4" id="KW-0808">Transferase</keyword>
<name>A0ABS3KE92_9PROT</name>
<keyword evidence="3" id="KW-0597">Phosphoprotein</keyword>
<dbReference type="InterPro" id="IPR004358">
    <property type="entry name" value="Sig_transdc_His_kin-like_C"/>
</dbReference>
<dbReference type="PANTHER" id="PTHR44936">
    <property type="entry name" value="SENSOR PROTEIN CREC"/>
    <property type="match status" value="1"/>
</dbReference>
<organism evidence="8 9">
    <name type="scientific">Roseomonas marmotae</name>
    <dbReference type="NCBI Taxonomy" id="2768161"/>
    <lineage>
        <taxon>Bacteria</taxon>
        <taxon>Pseudomonadati</taxon>
        <taxon>Pseudomonadota</taxon>
        <taxon>Alphaproteobacteria</taxon>
        <taxon>Acetobacterales</taxon>
        <taxon>Roseomonadaceae</taxon>
        <taxon>Roseomonas</taxon>
    </lineage>
</organism>
<evidence type="ECO:0000256" key="3">
    <source>
        <dbReference type="ARBA" id="ARBA00022553"/>
    </source>
</evidence>
<evidence type="ECO:0000256" key="5">
    <source>
        <dbReference type="ARBA" id="ARBA00022777"/>
    </source>
</evidence>
<dbReference type="Gene3D" id="3.30.565.10">
    <property type="entry name" value="Histidine kinase-like ATPase, C-terminal domain"/>
    <property type="match status" value="1"/>
</dbReference>
<dbReference type="SUPFAM" id="SSF55874">
    <property type="entry name" value="ATPase domain of HSP90 chaperone/DNA topoisomerase II/histidine kinase"/>
    <property type="match status" value="1"/>
</dbReference>
<dbReference type="InterPro" id="IPR050980">
    <property type="entry name" value="2C_sensor_his_kinase"/>
</dbReference>
<feature type="domain" description="Histidine kinase" evidence="7">
    <location>
        <begin position="84"/>
        <end position="252"/>
    </location>
</feature>
<dbReference type="Proteomes" id="UP001518990">
    <property type="component" value="Unassembled WGS sequence"/>
</dbReference>
<evidence type="ECO:0000313" key="9">
    <source>
        <dbReference type="Proteomes" id="UP001518990"/>
    </source>
</evidence>
<sequence length="261" mass="27834">MDAILPAVLGCAVLVAGLITRSARLERHRVEARLRQVERDLEARGRYLGLLSQEMQGHGLTLLGYATASRPGEAAPDACLAGRARALMGLAADVSDILARDAGPRVLWEADLPLGPLLEEAIGQITQSLAPGRRHWQVAPELRRLTLAADRRALSATLRQVLTRAVRHTRDGDSVQIRLVRADESVAILVEDDGSGHAGEDLNGLTIGQGTRGLGLGVLVADDLLRAHGGGLSIEAVPGIGTRVWLTLPRERVLEPNSDSP</sequence>
<dbReference type="SMART" id="SM00387">
    <property type="entry name" value="HATPase_c"/>
    <property type="match status" value="1"/>
</dbReference>
<dbReference type="PRINTS" id="PR00344">
    <property type="entry name" value="BCTRLSENSOR"/>
</dbReference>
<evidence type="ECO:0000259" key="7">
    <source>
        <dbReference type="PROSITE" id="PS50109"/>
    </source>
</evidence>
<gene>
    <name evidence="8" type="ORF">IAI60_14335</name>
</gene>
<dbReference type="CDD" id="cd00075">
    <property type="entry name" value="HATPase"/>
    <property type="match status" value="1"/>
</dbReference>
<dbReference type="GO" id="GO:0016301">
    <property type="term" value="F:kinase activity"/>
    <property type="evidence" value="ECO:0007669"/>
    <property type="project" value="UniProtKB-KW"/>
</dbReference>
<protein>
    <recommendedName>
        <fullName evidence="2">histidine kinase</fullName>
        <ecNumber evidence="2">2.7.13.3</ecNumber>
    </recommendedName>
</protein>
<accession>A0ABS3KE92</accession>
<dbReference type="Pfam" id="PF02518">
    <property type="entry name" value="HATPase_c"/>
    <property type="match status" value="1"/>
</dbReference>
<reference evidence="8 9" key="1">
    <citation type="submission" date="2020-09" db="EMBL/GenBank/DDBJ databases">
        <title>Roseomonas.</title>
        <authorList>
            <person name="Zhu W."/>
        </authorList>
    </citation>
    <scope>NUCLEOTIDE SEQUENCE [LARGE SCALE GENOMIC DNA]</scope>
    <source>
        <strain evidence="8 9">1311</strain>
    </source>
</reference>